<feature type="region of interest" description="Disordered" evidence="1">
    <location>
        <begin position="370"/>
        <end position="421"/>
    </location>
</feature>
<reference evidence="2 3" key="1">
    <citation type="submission" date="2015-09" db="EMBL/GenBank/DDBJ databases">
        <title>Host preference determinants of Valsa canker pathogens revealed by comparative genomics.</title>
        <authorList>
            <person name="Yin Z."/>
            <person name="Huang L."/>
        </authorList>
    </citation>
    <scope>NUCLEOTIDE SEQUENCE [LARGE SCALE GENOMIC DNA]</scope>
    <source>
        <strain evidence="2 3">YSFL</strain>
    </source>
</reference>
<feature type="region of interest" description="Disordered" evidence="1">
    <location>
        <begin position="1"/>
        <end position="97"/>
    </location>
</feature>
<feature type="region of interest" description="Disordered" evidence="1">
    <location>
        <begin position="258"/>
        <end position="279"/>
    </location>
</feature>
<comment type="caution">
    <text evidence="2">The sequence shown here is derived from an EMBL/GenBank/DDBJ whole genome shotgun (WGS) entry which is preliminary data.</text>
</comment>
<sequence length="421" mass="45183">MYKYKSRGGHRKSRRPADFASDVEIVEADFPRSERLKPKGKNRPSFQARQENDRRSRVGRGTPPTQAQPFPSNLRRSQTARGYSITAGRRNTRTRPAAAAVAAPAPSLNPFAPRGGSQNRQLSVFSAVSTALSATQSGPWCDKCNRLNRQLHGYLLDILKTAEQTVDEWAYAVGASPDHMECEPAPERIIPEGYRRCSQQCQSCVARGFEGGAGVVTPPGLSGWSGGGHATAATNGYQNQLGMVNEGQMVNGPYAQAGPGSAFTQATPEPTPSPPGGPAQVNHQLVAIPEERNLLHARWAGSPVQMPLARPPPAPAQQPHPLLQRPWECSARRTIGTSHKTPAEHWEYPGAGVPMGSSGHALLPPVFKHEHSSATLPLTPPKEPSNSSNKTSPRRVTPSPVYLAARPAANGGGFQGQAAQW</sequence>
<feature type="compositionally biased region" description="Polar residues" evidence="1">
    <location>
        <begin position="63"/>
        <end position="81"/>
    </location>
</feature>
<organism evidence="2 3">
    <name type="scientific">Cytospora chrysosperma</name>
    <name type="common">Cytospora canker fungus</name>
    <name type="synonym">Sphaeria chrysosperma</name>
    <dbReference type="NCBI Taxonomy" id="252740"/>
    <lineage>
        <taxon>Eukaryota</taxon>
        <taxon>Fungi</taxon>
        <taxon>Dikarya</taxon>
        <taxon>Ascomycota</taxon>
        <taxon>Pezizomycotina</taxon>
        <taxon>Sordariomycetes</taxon>
        <taxon>Sordariomycetidae</taxon>
        <taxon>Diaporthales</taxon>
        <taxon>Cytosporaceae</taxon>
        <taxon>Cytospora</taxon>
    </lineage>
</organism>
<keyword evidence="3" id="KW-1185">Reference proteome</keyword>
<protein>
    <submittedName>
        <fullName evidence="2">Uncharacterized protein</fullName>
    </submittedName>
</protein>
<feature type="compositionally biased region" description="Basic residues" evidence="1">
    <location>
        <begin position="1"/>
        <end position="14"/>
    </location>
</feature>
<dbReference type="OrthoDB" id="5230315at2759"/>
<gene>
    <name evidence="2" type="ORF">VSDG_06554</name>
</gene>
<dbReference type="AlphaFoldDB" id="A0A423VP26"/>
<name>A0A423VP26_CYTCH</name>
<accession>A0A423VP26</accession>
<evidence type="ECO:0000313" key="3">
    <source>
        <dbReference type="Proteomes" id="UP000284375"/>
    </source>
</evidence>
<evidence type="ECO:0000313" key="2">
    <source>
        <dbReference type="EMBL" id="ROV92678.1"/>
    </source>
</evidence>
<dbReference type="Proteomes" id="UP000284375">
    <property type="component" value="Unassembled WGS sequence"/>
</dbReference>
<feature type="compositionally biased region" description="Low complexity" evidence="1">
    <location>
        <begin position="86"/>
        <end position="97"/>
    </location>
</feature>
<evidence type="ECO:0000256" key="1">
    <source>
        <dbReference type="SAM" id="MobiDB-lite"/>
    </source>
</evidence>
<proteinExistence type="predicted"/>
<dbReference type="EMBL" id="LJZO01000036">
    <property type="protein sequence ID" value="ROV92678.1"/>
    <property type="molecule type" value="Genomic_DNA"/>
</dbReference>